<reference evidence="2 3" key="1">
    <citation type="submission" date="2015-07" db="EMBL/GenBank/DDBJ databases">
        <title>Comparative genomics of the Sigatoka disease complex on banana suggests a link between parallel evolutionary changes in Pseudocercospora fijiensis and Pseudocercospora eumusae and increased virulence on the banana host.</title>
        <authorList>
            <person name="Chang T.-C."/>
            <person name="Salvucci A."/>
            <person name="Crous P.W."/>
            <person name="Stergiopoulos I."/>
        </authorList>
    </citation>
    <scope>NUCLEOTIDE SEQUENCE [LARGE SCALE GENOMIC DNA]</scope>
    <source>
        <strain evidence="2 3">CBS 116634</strain>
    </source>
</reference>
<protein>
    <submittedName>
        <fullName evidence="2">Uncharacterized protein</fullName>
    </submittedName>
</protein>
<organism evidence="2 3">
    <name type="scientific">Pseudocercospora musae</name>
    <dbReference type="NCBI Taxonomy" id="113226"/>
    <lineage>
        <taxon>Eukaryota</taxon>
        <taxon>Fungi</taxon>
        <taxon>Dikarya</taxon>
        <taxon>Ascomycota</taxon>
        <taxon>Pezizomycotina</taxon>
        <taxon>Dothideomycetes</taxon>
        <taxon>Dothideomycetidae</taxon>
        <taxon>Mycosphaerellales</taxon>
        <taxon>Mycosphaerellaceae</taxon>
        <taxon>Pseudocercospora</taxon>
    </lineage>
</organism>
<sequence>MLLLPDWSPAADQKADTAPSEIQPTYVLVVLLGPLSAHALSTLFLNISVGPGPRGSAAHSWRRSRSVDQSNNLRRISREDNGKTTHARNAEDDSDDSPGSDVVESSKDLAAEVKVRSVAKARIASKPAQTKGGPAKKNEGRSGAKNQHISNGPRVVGGFTQACKRAQRQQSRQRQGRQILVLLSRIFRKQLPTF</sequence>
<evidence type="ECO:0000256" key="1">
    <source>
        <dbReference type="SAM" id="MobiDB-lite"/>
    </source>
</evidence>
<name>A0A139HZU1_9PEZI</name>
<dbReference type="Proteomes" id="UP000073492">
    <property type="component" value="Unassembled WGS sequence"/>
</dbReference>
<keyword evidence="3" id="KW-1185">Reference proteome</keyword>
<feature type="region of interest" description="Disordered" evidence="1">
    <location>
        <begin position="52"/>
        <end position="105"/>
    </location>
</feature>
<comment type="caution">
    <text evidence="2">The sequence shown here is derived from an EMBL/GenBank/DDBJ whole genome shotgun (WGS) entry which is preliminary data.</text>
</comment>
<evidence type="ECO:0000313" key="2">
    <source>
        <dbReference type="EMBL" id="KXT07986.1"/>
    </source>
</evidence>
<gene>
    <name evidence="2" type="ORF">AC579_1109</name>
</gene>
<accession>A0A139HZU1</accession>
<proteinExistence type="predicted"/>
<dbReference type="EMBL" id="LFZO01000505">
    <property type="protein sequence ID" value="KXT07986.1"/>
    <property type="molecule type" value="Genomic_DNA"/>
</dbReference>
<feature type="compositionally biased region" description="Basic and acidic residues" evidence="1">
    <location>
        <begin position="76"/>
        <end position="91"/>
    </location>
</feature>
<dbReference type="AlphaFoldDB" id="A0A139HZU1"/>
<evidence type="ECO:0000313" key="3">
    <source>
        <dbReference type="Proteomes" id="UP000073492"/>
    </source>
</evidence>
<feature type="region of interest" description="Disordered" evidence="1">
    <location>
        <begin position="120"/>
        <end position="155"/>
    </location>
</feature>